<feature type="compositionally biased region" description="Basic residues" evidence="1">
    <location>
        <begin position="62"/>
        <end position="72"/>
    </location>
</feature>
<keyword evidence="3" id="KW-1185">Reference proteome</keyword>
<dbReference type="AlphaFoldDB" id="A0AA96VD75"/>
<gene>
    <name evidence="2" type="ORF">MsAc7_00940</name>
</gene>
<evidence type="ECO:0000256" key="1">
    <source>
        <dbReference type="SAM" id="MobiDB-lite"/>
    </source>
</evidence>
<name>A0AA96VD75_9EURY</name>
<feature type="compositionally biased region" description="Basic and acidic residues" evidence="1">
    <location>
        <begin position="123"/>
        <end position="139"/>
    </location>
</feature>
<feature type="region of interest" description="Disordered" evidence="1">
    <location>
        <begin position="123"/>
        <end position="144"/>
    </location>
</feature>
<reference evidence="2 3" key="1">
    <citation type="submission" date="2023-07" db="EMBL/GenBank/DDBJ databases">
        <title>Closed genoem sequence of Methanosarcinaceae archaeon Ac7.</title>
        <authorList>
            <person name="Poehlein A."/>
            <person name="Protasov E."/>
            <person name="Platt K."/>
            <person name="Reeh H."/>
            <person name="Daniel R."/>
            <person name="Brune A."/>
        </authorList>
    </citation>
    <scope>NUCLEOTIDE SEQUENCE [LARGE SCALE GENOMIC DNA]</scope>
    <source>
        <strain evidence="2 3">Ac7</strain>
    </source>
</reference>
<proteinExistence type="predicted"/>
<dbReference type="GeneID" id="89229218"/>
<evidence type="ECO:0000313" key="3">
    <source>
        <dbReference type="Proteomes" id="UP001303587"/>
    </source>
</evidence>
<evidence type="ECO:0000313" key="2">
    <source>
        <dbReference type="EMBL" id="WNY24572.1"/>
    </source>
</evidence>
<feature type="compositionally biased region" description="Basic and acidic residues" evidence="1">
    <location>
        <begin position="48"/>
        <end position="61"/>
    </location>
</feature>
<dbReference type="EMBL" id="CP131060">
    <property type="protein sequence ID" value="WNY24572.1"/>
    <property type="molecule type" value="Genomic_DNA"/>
</dbReference>
<dbReference type="RefSeq" id="WP_338102654.1">
    <property type="nucleotide sequence ID" value="NZ_CP131060.1"/>
</dbReference>
<feature type="region of interest" description="Disordered" evidence="1">
    <location>
        <begin position="48"/>
        <end position="72"/>
    </location>
</feature>
<protein>
    <submittedName>
        <fullName evidence="2">Uncharacterized protein</fullName>
    </submittedName>
</protein>
<accession>A0AA96VD75</accession>
<dbReference type="Proteomes" id="UP001303587">
    <property type="component" value="Chromosome"/>
</dbReference>
<sequence length="236" mass="27197">MTAKDFTTGIPEIDRLTGSKIKGGSFLLFYGNDDEGMASFLALIEKSGRQAEKEEEKQKNQEKRKKNEKGSRLLRIHPSSWKAGNLFQTIFVIESISESFSESNPDEIVPQILRILNDLKQNQKTDKQGQEADKQDRKFGKQAQTIQDPDSILIGCLYEGVLPVPIENRLKHIADSYFHFDMKERSGDFERTLAVYKYKTDVEDEKAEEPEKLNGKIFRYFLDGGKFQIESKKRIY</sequence>
<organism evidence="2 3">
    <name type="scientific">Methanolapillus millepedarum</name>
    <dbReference type="NCBI Taxonomy" id="3028296"/>
    <lineage>
        <taxon>Archaea</taxon>
        <taxon>Methanobacteriati</taxon>
        <taxon>Methanobacteriota</taxon>
        <taxon>Stenosarchaea group</taxon>
        <taxon>Methanomicrobia</taxon>
        <taxon>Methanosarcinales</taxon>
        <taxon>Methanosarcinaceae</taxon>
        <taxon>Methanolapillus</taxon>
    </lineage>
</organism>